<proteinExistence type="predicted"/>
<keyword evidence="2" id="KW-0378">Hydrolase</keyword>
<dbReference type="PANTHER" id="PTHR46825:SF15">
    <property type="entry name" value="BETA-LACTAMASE-RELATED DOMAIN-CONTAINING PROTEIN"/>
    <property type="match status" value="1"/>
</dbReference>
<feature type="domain" description="Beta-lactamase-related" evidence="1">
    <location>
        <begin position="27"/>
        <end position="354"/>
    </location>
</feature>
<dbReference type="EMBL" id="CP118166">
    <property type="protein sequence ID" value="WDI32841.1"/>
    <property type="molecule type" value="Genomic_DNA"/>
</dbReference>
<evidence type="ECO:0000313" key="2">
    <source>
        <dbReference type="EMBL" id="WDI32841.1"/>
    </source>
</evidence>
<dbReference type="Gene3D" id="3.40.710.10">
    <property type="entry name" value="DD-peptidase/beta-lactamase superfamily"/>
    <property type="match status" value="1"/>
</dbReference>
<keyword evidence="3" id="KW-1185">Reference proteome</keyword>
<reference evidence="2" key="1">
    <citation type="submission" date="2023-02" db="EMBL/GenBank/DDBJ databases">
        <title>Genome sequence of Hyphococcus flavus.</title>
        <authorList>
            <person name="Rong J.-C."/>
            <person name="Zhao Q."/>
            <person name="Yi M."/>
            <person name="Wu J.-Y."/>
        </authorList>
    </citation>
    <scope>NUCLEOTIDE SEQUENCE</scope>
    <source>
        <strain evidence="2">MCCC 1K03223</strain>
    </source>
</reference>
<sequence>MLRVLSLSVFAVWVAFGADRARADDVFEAHLEEVAASGDVVGMAVAVVRGGETAFLKTYGAREIGAPAPVDERTRFRIASLSKGFAATLAAQLIEEKGLSLEDKAVDFAPALRLKGTGQTSAATLEYVLSHRLGLPPYAYDNLLEAGIDPDVILRRFGEVDQICRVGACYAYQNVGFNIVEAAVAAAEGKPFAASMAERLIVPLGMTDTTLGMEGLKVDDNWARPHRRRRGQAWRETPVRQPYYDVPAAGGVNTTITDMAVWLASQMGHAPHVVSDEMRALMHEPRVHTPAEVRRLPRESRVTRAHYGLGWRIYDYAGHRVIAHSGSVEGYSAQIAFLPDRDVGIVLLTNSRSREFWRIMPAFLDQELGL</sequence>
<dbReference type="Proteomes" id="UP001214043">
    <property type="component" value="Chromosome"/>
</dbReference>
<protein>
    <submittedName>
        <fullName evidence="2">Serine hydrolase</fullName>
    </submittedName>
</protein>
<evidence type="ECO:0000313" key="3">
    <source>
        <dbReference type="Proteomes" id="UP001214043"/>
    </source>
</evidence>
<dbReference type="InterPro" id="IPR012338">
    <property type="entry name" value="Beta-lactam/transpept-like"/>
</dbReference>
<dbReference type="Pfam" id="PF00144">
    <property type="entry name" value="Beta-lactamase"/>
    <property type="match status" value="1"/>
</dbReference>
<evidence type="ECO:0000259" key="1">
    <source>
        <dbReference type="Pfam" id="PF00144"/>
    </source>
</evidence>
<dbReference type="KEGG" id="hfl:PUV54_06480"/>
<gene>
    <name evidence="2" type="ORF">PUV54_06480</name>
</gene>
<accession>A0AAE9ZKI0</accession>
<dbReference type="GO" id="GO:0016787">
    <property type="term" value="F:hydrolase activity"/>
    <property type="evidence" value="ECO:0007669"/>
    <property type="project" value="UniProtKB-KW"/>
</dbReference>
<dbReference type="InterPro" id="IPR001466">
    <property type="entry name" value="Beta-lactam-related"/>
</dbReference>
<dbReference type="AlphaFoldDB" id="A0AAE9ZKI0"/>
<name>A0AAE9ZKI0_9PROT</name>
<dbReference type="RefSeq" id="WP_274494790.1">
    <property type="nucleotide sequence ID" value="NZ_CP118166.1"/>
</dbReference>
<organism evidence="2 3">
    <name type="scientific">Hyphococcus flavus</name>
    <dbReference type="NCBI Taxonomy" id="1866326"/>
    <lineage>
        <taxon>Bacteria</taxon>
        <taxon>Pseudomonadati</taxon>
        <taxon>Pseudomonadota</taxon>
        <taxon>Alphaproteobacteria</taxon>
        <taxon>Parvularculales</taxon>
        <taxon>Parvularculaceae</taxon>
        <taxon>Hyphococcus</taxon>
    </lineage>
</organism>
<dbReference type="SUPFAM" id="SSF56601">
    <property type="entry name" value="beta-lactamase/transpeptidase-like"/>
    <property type="match status" value="1"/>
</dbReference>
<dbReference type="PANTHER" id="PTHR46825">
    <property type="entry name" value="D-ALANYL-D-ALANINE-CARBOXYPEPTIDASE/ENDOPEPTIDASE AMPH"/>
    <property type="match status" value="1"/>
</dbReference>
<dbReference type="InterPro" id="IPR050491">
    <property type="entry name" value="AmpC-like"/>
</dbReference>